<keyword evidence="3" id="KW-1185">Reference proteome</keyword>
<accession>A0A0R0DYF3</accession>
<protein>
    <submittedName>
        <fullName evidence="2">ATP-dependent protease</fullName>
    </submittedName>
</protein>
<dbReference type="OrthoDB" id="8558970at2"/>
<dbReference type="InterPro" id="IPR015947">
    <property type="entry name" value="PUA-like_sf"/>
</dbReference>
<dbReference type="EMBL" id="CP012900">
    <property type="protein sequence ID" value="ALJ29226.1"/>
    <property type="molecule type" value="Genomic_DNA"/>
</dbReference>
<keyword evidence="2" id="KW-0378">Hydrolase</keyword>
<dbReference type="Gene3D" id="1.10.4060.10">
    <property type="entry name" value="BPP1347 like domain"/>
    <property type="match status" value="1"/>
</dbReference>
<evidence type="ECO:0000259" key="1">
    <source>
        <dbReference type="PROSITE" id="PS51787"/>
    </source>
</evidence>
<name>A0A0R0DYF3_9GAMM</name>
<dbReference type="PANTHER" id="PTHR46732:SF8">
    <property type="entry name" value="ATP-DEPENDENT PROTEASE LA (LON) DOMAIN PROTEIN"/>
    <property type="match status" value="1"/>
</dbReference>
<proteinExistence type="predicted"/>
<dbReference type="GO" id="GO:0008233">
    <property type="term" value="F:peptidase activity"/>
    <property type="evidence" value="ECO:0007669"/>
    <property type="project" value="UniProtKB-KW"/>
</dbReference>
<dbReference type="PROSITE" id="PS51787">
    <property type="entry name" value="LON_N"/>
    <property type="match status" value="1"/>
</dbReference>
<dbReference type="PATRIC" id="fig|128780.6.peg.2903"/>
<dbReference type="Proteomes" id="UP000061010">
    <property type="component" value="Chromosome"/>
</dbReference>
<dbReference type="GO" id="GO:0006508">
    <property type="term" value="P:proteolysis"/>
    <property type="evidence" value="ECO:0007669"/>
    <property type="project" value="UniProtKB-KW"/>
</dbReference>
<dbReference type="SMART" id="SM00464">
    <property type="entry name" value="LON"/>
    <property type="match status" value="1"/>
</dbReference>
<organism evidence="2 3">
    <name type="scientific">Stenotrophomonas acidaminiphila</name>
    <dbReference type="NCBI Taxonomy" id="128780"/>
    <lineage>
        <taxon>Bacteria</taxon>
        <taxon>Pseudomonadati</taxon>
        <taxon>Pseudomonadota</taxon>
        <taxon>Gammaproteobacteria</taxon>
        <taxon>Lysobacterales</taxon>
        <taxon>Lysobacteraceae</taxon>
        <taxon>Stenotrophomonas</taxon>
    </lineage>
</organism>
<dbReference type="Gene3D" id="2.30.130.40">
    <property type="entry name" value="LON domain-like"/>
    <property type="match status" value="1"/>
</dbReference>
<sequence length="202" mass="22350">MTDTQTLPLFPLHGVLLPGAALGLRVFEPRYMDLVRECGRHGGTFGICLILDGEEVGAPATPAAWGVEALIEDFDVGADGVLLLRLRGGRRFHVERTRVRDNGLVVGEIQWREPDHDDELRPEHALLGLLLERILEQAGGEFAGAGPAQLDQAAWVGWRLGELLPLDEEQRLVLLQEDDPHLRLERLISWIPDFEPPAGAEP</sequence>
<dbReference type="KEGG" id="sacz:AOT14_28710"/>
<dbReference type="AlphaFoldDB" id="A0A0R0DYF3"/>
<dbReference type="InterPro" id="IPR003111">
    <property type="entry name" value="Lon_prtase_N"/>
</dbReference>
<evidence type="ECO:0000313" key="3">
    <source>
        <dbReference type="Proteomes" id="UP000061010"/>
    </source>
</evidence>
<reference evidence="2 3" key="1">
    <citation type="journal article" date="2015" name="Genome Announc.">
        <title>Complete Genome Sequencing of Stenotrophomonas acidaminiphila ZAC14D2_NAIMI4_2, a Multidrug-Resistant Strain Isolated from Sediments of a Polluted River in Mexico, Uncovers New Antibiotic Resistance Genes and a Novel Class-II Lasso Peptide Biosynthesis Gene Cluster.</title>
        <authorList>
            <person name="Vinuesa P."/>
            <person name="Ochoa-Sanchez L.E."/>
        </authorList>
    </citation>
    <scope>NUCLEOTIDE SEQUENCE [LARGE SCALE GENOMIC DNA]</scope>
    <source>
        <strain evidence="2 3">ZAC14D2_NAIMI4_2</strain>
    </source>
</reference>
<dbReference type="InterPro" id="IPR046336">
    <property type="entry name" value="Lon_prtase_N_sf"/>
</dbReference>
<dbReference type="Pfam" id="PF02190">
    <property type="entry name" value="LON_substr_bdg"/>
    <property type="match status" value="1"/>
</dbReference>
<gene>
    <name evidence="2" type="ORF">AOT14_28710</name>
</gene>
<dbReference type="PANTHER" id="PTHR46732">
    <property type="entry name" value="ATP-DEPENDENT PROTEASE LA (LON) DOMAIN PROTEIN"/>
    <property type="match status" value="1"/>
</dbReference>
<feature type="domain" description="Lon N-terminal" evidence="1">
    <location>
        <begin position="4"/>
        <end position="195"/>
    </location>
</feature>
<dbReference type="RefSeq" id="WP_054667428.1">
    <property type="nucleotide sequence ID" value="NZ_CP043570.1"/>
</dbReference>
<dbReference type="SUPFAM" id="SSF88697">
    <property type="entry name" value="PUA domain-like"/>
    <property type="match status" value="1"/>
</dbReference>
<evidence type="ECO:0000313" key="2">
    <source>
        <dbReference type="EMBL" id="ALJ29226.1"/>
    </source>
</evidence>
<keyword evidence="2" id="KW-0645">Protease</keyword>